<dbReference type="GO" id="GO:0046872">
    <property type="term" value="F:metal ion binding"/>
    <property type="evidence" value="ECO:0007669"/>
    <property type="project" value="UniProtKB-KW"/>
</dbReference>
<dbReference type="SUPFAM" id="SSF51316">
    <property type="entry name" value="Mss4-like"/>
    <property type="match status" value="1"/>
</dbReference>
<keyword evidence="6 10" id="KW-0560">Oxidoreductase</keyword>
<sequence>MKKIYSLALLIGLFLSLSSCAQDAHQLEDQNNQEIKLKPVLTKAEYKKLLSPEVYNIAIEEGTERPFTGKYNNFKADGIFTCALCGNPLFDSRTKFKSGTGWPSFYDVYSNESIEESVDKSLGIIRSEVECSRCKAHLGHVFDDGPDPTGLRYCINSLVLDFVPRK</sequence>
<dbReference type="EC" id="1.8.4.12" evidence="3"/>
<dbReference type="GO" id="GO:0006979">
    <property type="term" value="P:response to oxidative stress"/>
    <property type="evidence" value="ECO:0007669"/>
    <property type="project" value="InterPro"/>
</dbReference>
<feature type="chain" id="PRO_5026870192" description="peptide-methionine (R)-S-oxide reductase" evidence="8">
    <location>
        <begin position="22"/>
        <end position="166"/>
    </location>
</feature>
<dbReference type="Proteomes" id="UP000470771">
    <property type="component" value="Unassembled WGS sequence"/>
</dbReference>
<keyword evidence="4" id="KW-0479">Metal-binding</keyword>
<protein>
    <recommendedName>
        <fullName evidence="3">peptide-methionine (R)-S-oxide reductase</fullName>
        <ecNumber evidence="3">1.8.4.12</ecNumber>
    </recommendedName>
</protein>
<keyword evidence="11" id="KW-1185">Reference proteome</keyword>
<dbReference type="Gene3D" id="2.170.150.20">
    <property type="entry name" value="Peptide methionine sulfoxide reductase"/>
    <property type="match status" value="1"/>
</dbReference>
<reference evidence="10 11" key="1">
    <citation type="submission" date="2019-12" db="EMBL/GenBank/DDBJ databases">
        <authorList>
            <person name="Zhao J."/>
        </authorList>
    </citation>
    <scope>NUCLEOTIDE SEQUENCE [LARGE SCALE GENOMIC DNA]</scope>
    <source>
        <strain evidence="10 11">S-15</strain>
    </source>
</reference>
<evidence type="ECO:0000256" key="7">
    <source>
        <dbReference type="ARBA" id="ARBA00048488"/>
    </source>
</evidence>
<dbReference type="InterPro" id="IPR011057">
    <property type="entry name" value="Mss4-like_sf"/>
</dbReference>
<dbReference type="PANTHER" id="PTHR10173:SF52">
    <property type="entry name" value="METHIONINE-R-SULFOXIDE REDUCTASE B1"/>
    <property type="match status" value="1"/>
</dbReference>
<gene>
    <name evidence="10" type="primary">msrB</name>
    <name evidence="10" type="ORF">GQN54_07300</name>
</gene>
<dbReference type="GO" id="GO:0005737">
    <property type="term" value="C:cytoplasm"/>
    <property type="evidence" value="ECO:0007669"/>
    <property type="project" value="TreeGrafter"/>
</dbReference>
<dbReference type="GO" id="GO:0030091">
    <property type="term" value="P:protein repair"/>
    <property type="evidence" value="ECO:0007669"/>
    <property type="project" value="InterPro"/>
</dbReference>
<name>A0A6N9NKC6_9FLAO</name>
<dbReference type="PROSITE" id="PS51790">
    <property type="entry name" value="MSRB"/>
    <property type="match status" value="1"/>
</dbReference>
<dbReference type="GO" id="GO:0033743">
    <property type="term" value="F:peptide-methionine (R)-S-oxide reductase activity"/>
    <property type="evidence" value="ECO:0007669"/>
    <property type="project" value="UniProtKB-EC"/>
</dbReference>
<dbReference type="PROSITE" id="PS51257">
    <property type="entry name" value="PROKAR_LIPOPROTEIN"/>
    <property type="match status" value="1"/>
</dbReference>
<proteinExistence type="inferred from homology"/>
<evidence type="ECO:0000256" key="4">
    <source>
        <dbReference type="ARBA" id="ARBA00022723"/>
    </source>
</evidence>
<comment type="cofactor">
    <cofactor evidence="1">
        <name>Zn(2+)</name>
        <dbReference type="ChEBI" id="CHEBI:29105"/>
    </cofactor>
</comment>
<dbReference type="Pfam" id="PF01641">
    <property type="entry name" value="SelR"/>
    <property type="match status" value="1"/>
</dbReference>
<comment type="similarity">
    <text evidence="2">Belongs to the MsrB Met sulfoxide reductase family.</text>
</comment>
<evidence type="ECO:0000259" key="9">
    <source>
        <dbReference type="PROSITE" id="PS51790"/>
    </source>
</evidence>
<dbReference type="InterPro" id="IPR002579">
    <property type="entry name" value="Met_Sox_Rdtase_MsrB_dom"/>
</dbReference>
<keyword evidence="8" id="KW-0732">Signal</keyword>
<comment type="catalytic activity">
    <reaction evidence="7">
        <text>L-methionyl-[protein] + [thioredoxin]-disulfide + H2O = L-methionyl-(R)-S-oxide-[protein] + [thioredoxin]-dithiol</text>
        <dbReference type="Rhea" id="RHEA:24164"/>
        <dbReference type="Rhea" id="RHEA-COMP:10698"/>
        <dbReference type="Rhea" id="RHEA-COMP:10700"/>
        <dbReference type="Rhea" id="RHEA-COMP:12313"/>
        <dbReference type="Rhea" id="RHEA-COMP:12314"/>
        <dbReference type="ChEBI" id="CHEBI:15377"/>
        <dbReference type="ChEBI" id="CHEBI:16044"/>
        <dbReference type="ChEBI" id="CHEBI:29950"/>
        <dbReference type="ChEBI" id="CHEBI:45764"/>
        <dbReference type="ChEBI" id="CHEBI:50058"/>
        <dbReference type="EC" id="1.8.4.12"/>
    </reaction>
</comment>
<evidence type="ECO:0000256" key="6">
    <source>
        <dbReference type="ARBA" id="ARBA00023002"/>
    </source>
</evidence>
<dbReference type="FunFam" id="2.170.150.20:FF:000001">
    <property type="entry name" value="Peptide methionine sulfoxide reductase MsrB"/>
    <property type="match status" value="1"/>
</dbReference>
<feature type="domain" description="MsrB" evidence="9">
    <location>
        <begin position="43"/>
        <end position="165"/>
    </location>
</feature>
<dbReference type="InterPro" id="IPR028427">
    <property type="entry name" value="Met_Sox_Rdtase_MsrB"/>
</dbReference>
<comment type="caution">
    <text evidence="10">The sequence shown here is derived from an EMBL/GenBank/DDBJ whole genome shotgun (WGS) entry which is preliminary data.</text>
</comment>
<feature type="signal peptide" evidence="8">
    <location>
        <begin position="1"/>
        <end position="21"/>
    </location>
</feature>
<organism evidence="10 11">
    <name type="scientific">Acidiluteibacter ferrifornacis</name>
    <dbReference type="NCBI Taxonomy" id="2692424"/>
    <lineage>
        <taxon>Bacteria</taxon>
        <taxon>Pseudomonadati</taxon>
        <taxon>Bacteroidota</taxon>
        <taxon>Flavobacteriia</taxon>
        <taxon>Flavobacteriales</taxon>
        <taxon>Cryomorphaceae</taxon>
        <taxon>Acidiluteibacter</taxon>
    </lineage>
</organism>
<dbReference type="AlphaFoldDB" id="A0A6N9NKC6"/>
<dbReference type="RefSeq" id="WP_160632875.1">
    <property type="nucleotide sequence ID" value="NZ_WWNE01000006.1"/>
</dbReference>
<evidence type="ECO:0000256" key="3">
    <source>
        <dbReference type="ARBA" id="ARBA00012499"/>
    </source>
</evidence>
<accession>A0A6N9NKC6</accession>
<dbReference type="EMBL" id="WWNE01000006">
    <property type="protein sequence ID" value="NBG65921.1"/>
    <property type="molecule type" value="Genomic_DNA"/>
</dbReference>
<evidence type="ECO:0000256" key="5">
    <source>
        <dbReference type="ARBA" id="ARBA00022833"/>
    </source>
</evidence>
<evidence type="ECO:0000313" key="11">
    <source>
        <dbReference type="Proteomes" id="UP000470771"/>
    </source>
</evidence>
<evidence type="ECO:0000256" key="8">
    <source>
        <dbReference type="SAM" id="SignalP"/>
    </source>
</evidence>
<keyword evidence="5" id="KW-0862">Zinc</keyword>
<evidence type="ECO:0000256" key="1">
    <source>
        <dbReference type="ARBA" id="ARBA00001947"/>
    </source>
</evidence>
<dbReference type="PANTHER" id="PTHR10173">
    <property type="entry name" value="METHIONINE SULFOXIDE REDUCTASE"/>
    <property type="match status" value="1"/>
</dbReference>
<dbReference type="NCBIfam" id="TIGR00357">
    <property type="entry name" value="peptide-methionine (R)-S-oxide reductase MsrB"/>
    <property type="match status" value="1"/>
</dbReference>
<evidence type="ECO:0000256" key="2">
    <source>
        <dbReference type="ARBA" id="ARBA00007174"/>
    </source>
</evidence>
<evidence type="ECO:0000313" key="10">
    <source>
        <dbReference type="EMBL" id="NBG65921.1"/>
    </source>
</evidence>